<dbReference type="SUPFAM" id="SSF55961">
    <property type="entry name" value="Bet v1-like"/>
    <property type="match status" value="1"/>
</dbReference>
<sequence length="176" mass="19194">MLKIILGLIAAAIAVLLIYAATRPDTFRVQRSLAIQAPADKLFPLISDMHQFNTWNPYNRKDPQIKGSYRGPASGPGAAYDFAGNKDVGKGSLEIVDVMAPNRVAMRLDMLEPFEGHNAIEFTLAPSGQGTEVTWAMHGPSPFIAKLMGLFFNMDQMIGRDFEAGLANLKAQAERG</sequence>
<proteinExistence type="predicted"/>
<evidence type="ECO:0000313" key="2">
    <source>
        <dbReference type="Proteomes" id="UP001139447"/>
    </source>
</evidence>
<dbReference type="RefSeq" id="WP_243303671.1">
    <property type="nucleotide sequence ID" value="NZ_JALGBI010000001.1"/>
</dbReference>
<gene>
    <name evidence="1" type="ORF">MMF98_01660</name>
</gene>
<comment type="caution">
    <text evidence="1">The sequence shown here is derived from an EMBL/GenBank/DDBJ whole genome shotgun (WGS) entry which is preliminary data.</text>
</comment>
<keyword evidence="2" id="KW-1185">Reference proteome</keyword>
<accession>A0A9X1VQF7</accession>
<dbReference type="Proteomes" id="UP001139447">
    <property type="component" value="Unassembled WGS sequence"/>
</dbReference>
<reference evidence="1" key="1">
    <citation type="submission" date="2022-03" db="EMBL/GenBank/DDBJ databases">
        <authorList>
            <person name="Woo C.Y."/>
        </authorList>
    </citation>
    <scope>NUCLEOTIDE SEQUENCE</scope>
    <source>
        <strain evidence="1">CYS-02</strain>
    </source>
</reference>
<evidence type="ECO:0000313" key="1">
    <source>
        <dbReference type="EMBL" id="MCJ0761906.1"/>
    </source>
</evidence>
<dbReference type="AlphaFoldDB" id="A0A9X1VQF7"/>
<dbReference type="InterPro" id="IPR019587">
    <property type="entry name" value="Polyketide_cyclase/dehydratase"/>
</dbReference>
<dbReference type="InterPro" id="IPR023393">
    <property type="entry name" value="START-like_dom_sf"/>
</dbReference>
<name>A0A9X1VQF7_9BURK</name>
<dbReference type="Pfam" id="PF10604">
    <property type="entry name" value="Polyketide_cyc2"/>
    <property type="match status" value="1"/>
</dbReference>
<dbReference type="Gene3D" id="3.30.530.20">
    <property type="match status" value="1"/>
</dbReference>
<protein>
    <submittedName>
        <fullName evidence="1">SRPBCC family protein</fullName>
    </submittedName>
</protein>
<organism evidence="1 2">
    <name type="scientific">Variovorax terrae</name>
    <dbReference type="NCBI Taxonomy" id="2923278"/>
    <lineage>
        <taxon>Bacteria</taxon>
        <taxon>Pseudomonadati</taxon>
        <taxon>Pseudomonadota</taxon>
        <taxon>Betaproteobacteria</taxon>
        <taxon>Burkholderiales</taxon>
        <taxon>Comamonadaceae</taxon>
        <taxon>Variovorax</taxon>
    </lineage>
</organism>
<dbReference type="EMBL" id="JALGBI010000001">
    <property type="protein sequence ID" value="MCJ0761906.1"/>
    <property type="molecule type" value="Genomic_DNA"/>
</dbReference>
<dbReference type="CDD" id="cd07818">
    <property type="entry name" value="SRPBCC_1"/>
    <property type="match status" value="1"/>
</dbReference>